<dbReference type="Proteomes" id="UP001446871">
    <property type="component" value="Unassembled WGS sequence"/>
</dbReference>
<reference evidence="1 2" key="1">
    <citation type="submission" date="2023-01" db="EMBL/GenBank/DDBJ databases">
        <title>Analysis of 21 Apiospora genomes using comparative genomics revels a genus with tremendous synthesis potential of carbohydrate active enzymes and secondary metabolites.</title>
        <authorList>
            <person name="Sorensen T."/>
        </authorList>
    </citation>
    <scope>NUCLEOTIDE SEQUENCE [LARGE SCALE GENOMIC DNA]</scope>
    <source>
        <strain evidence="1 2">CBS 83171</strain>
    </source>
</reference>
<evidence type="ECO:0000313" key="1">
    <source>
        <dbReference type="EMBL" id="KAK8053608.1"/>
    </source>
</evidence>
<gene>
    <name evidence="1" type="ORF">PG996_012909</name>
</gene>
<name>A0ABR1U3X9_9PEZI</name>
<protein>
    <submittedName>
        <fullName evidence="1">Uncharacterized protein</fullName>
    </submittedName>
</protein>
<organism evidence="1 2">
    <name type="scientific">Apiospora saccharicola</name>
    <dbReference type="NCBI Taxonomy" id="335842"/>
    <lineage>
        <taxon>Eukaryota</taxon>
        <taxon>Fungi</taxon>
        <taxon>Dikarya</taxon>
        <taxon>Ascomycota</taxon>
        <taxon>Pezizomycotina</taxon>
        <taxon>Sordariomycetes</taxon>
        <taxon>Xylariomycetidae</taxon>
        <taxon>Amphisphaeriales</taxon>
        <taxon>Apiosporaceae</taxon>
        <taxon>Apiospora</taxon>
    </lineage>
</organism>
<evidence type="ECO:0000313" key="2">
    <source>
        <dbReference type="Proteomes" id="UP001446871"/>
    </source>
</evidence>
<proteinExistence type="predicted"/>
<comment type="caution">
    <text evidence="1">The sequence shown here is derived from an EMBL/GenBank/DDBJ whole genome shotgun (WGS) entry which is preliminary data.</text>
</comment>
<accession>A0ABR1U3X9</accession>
<dbReference type="EMBL" id="JAQQWM010000008">
    <property type="protein sequence ID" value="KAK8053608.1"/>
    <property type="molecule type" value="Genomic_DNA"/>
</dbReference>
<sequence>MPCRKLGPKRRADLSLATPAKRSKIVGGNIDAGVNTKTPSARSNGAPMYCSANIKGNEIKFRKFDSRGTLVVYDSNSGTFDKDLKLRVRSYQDRKEAAFVNEWNKEVLVSKIRDNLYSRNTQPDLTLPLEDYDFIELKLFSTFAFEMGLKWALLASKVQKERVNNT</sequence>
<keyword evidence="2" id="KW-1185">Reference proteome</keyword>